<organism evidence="1 2">
    <name type="scientific">Aedoeadaptatus coxii</name>
    <dbReference type="NCBI Taxonomy" id="755172"/>
    <lineage>
        <taxon>Bacteria</taxon>
        <taxon>Bacillati</taxon>
        <taxon>Bacillota</taxon>
        <taxon>Tissierellia</taxon>
        <taxon>Tissierellales</taxon>
        <taxon>Peptoniphilaceae</taxon>
        <taxon>Aedoeadaptatus</taxon>
    </lineage>
</organism>
<dbReference type="InterPro" id="IPR031000">
    <property type="entry name" value="D_pro_red_PrdD"/>
</dbReference>
<evidence type="ECO:0000313" key="2">
    <source>
        <dbReference type="Proteomes" id="UP000070442"/>
    </source>
</evidence>
<dbReference type="Proteomes" id="UP000070442">
    <property type="component" value="Unassembled WGS sequence"/>
</dbReference>
<dbReference type="RefSeq" id="WP_068367054.1">
    <property type="nucleotide sequence ID" value="NZ_CALTYF010000001.1"/>
</dbReference>
<dbReference type="OrthoDB" id="5808629at2"/>
<evidence type="ECO:0000313" key="1">
    <source>
        <dbReference type="EMBL" id="KXB67335.1"/>
    </source>
</evidence>
<keyword evidence="2" id="KW-1185">Reference proteome</keyword>
<sequence length="247" mass="27353">MEDIQKRRLVIRAFHADEVEFGNKPAMVDGKLTVVDHAENTSDLVVKSTVEILQPHEHDVEVNSIMDVIPISTKVLGRLGEGVTHTLTGCYVVLTGVDEDGRQIGEFGSSEGNLQEQLYLGRRGTPGEDDVIIHIDVLVKGGQPFSRELANAAFQVAEDYIQPIRKMMKELNGAKATESHDYYDIERKGGMKVVLLKQIAGQGAMYDNMIFPSEPSGFDGLSIIDMYNMPVYLTPNEYRDGAIRALV</sequence>
<protein>
    <submittedName>
        <fullName evidence="1">D-proline reductase, PrdA proprotein</fullName>
    </submittedName>
</protein>
<gene>
    <name evidence="1" type="ORF">HMPREF1863_00522</name>
</gene>
<name>A0A134AI35_9FIRM</name>
<dbReference type="STRING" id="755172.HMPREF1863_00522"/>
<proteinExistence type="predicted"/>
<dbReference type="EMBL" id="LSDG01000019">
    <property type="protein sequence ID" value="KXB67335.1"/>
    <property type="molecule type" value="Genomic_DNA"/>
</dbReference>
<dbReference type="PATRIC" id="fig|755172.3.peg.498"/>
<accession>A0A134AI35</accession>
<dbReference type="AlphaFoldDB" id="A0A134AI35"/>
<comment type="caution">
    <text evidence="1">The sequence shown here is derived from an EMBL/GenBank/DDBJ whole genome shotgun (WGS) entry which is preliminary data.</text>
</comment>
<reference evidence="2" key="1">
    <citation type="submission" date="2016-01" db="EMBL/GenBank/DDBJ databases">
        <authorList>
            <person name="Mitreva M."/>
            <person name="Pepin K.H."/>
            <person name="Mihindukulasuriya K.A."/>
            <person name="Fulton R."/>
            <person name="Fronick C."/>
            <person name="O'Laughlin M."/>
            <person name="Miner T."/>
            <person name="Herter B."/>
            <person name="Rosa B.A."/>
            <person name="Cordes M."/>
            <person name="Tomlinson C."/>
            <person name="Wollam A."/>
            <person name="Palsikar V.B."/>
            <person name="Mardis E.R."/>
            <person name="Wilson R.K."/>
        </authorList>
    </citation>
    <scope>NUCLEOTIDE SEQUENCE [LARGE SCALE GENOMIC DNA]</scope>
    <source>
        <strain evidence="2">DNF00729</strain>
    </source>
</reference>
<dbReference type="NCBIfam" id="TIGR04482">
    <property type="entry name" value="D_pro_red_PrdD"/>
    <property type="match status" value="1"/>
</dbReference>